<dbReference type="AlphaFoldDB" id="A0A2D0KQD0"/>
<organism evidence="1 2">
    <name type="scientific">Xenorhabdus stockiae</name>
    <dbReference type="NCBI Taxonomy" id="351614"/>
    <lineage>
        <taxon>Bacteria</taxon>
        <taxon>Pseudomonadati</taxon>
        <taxon>Pseudomonadota</taxon>
        <taxon>Gammaproteobacteria</taxon>
        <taxon>Enterobacterales</taxon>
        <taxon>Morganellaceae</taxon>
        <taxon>Xenorhabdus</taxon>
    </lineage>
</organism>
<proteinExistence type="predicted"/>
<dbReference type="Pfam" id="PF13557">
    <property type="entry name" value="Phenol_MetA_deg"/>
    <property type="match status" value="1"/>
</dbReference>
<sequence length="321" mass="34249">MIKIYTAIKAKLINIGIIKYRRATQLTVLSLLSISVMSASVVSHSVMATEGGGVGIYPDGLDNYLSGVLPPPGVHVLLYGGNIHYNQLRGNNGSRLPVPGFKVNVNVLAPRLVLVTDQQIMGGQLAYHTIVPLLSVTAEAGGKRSDSKGIGDITFGPALGYHPAPDLGYVIGLDISAPTGSYNRHDPSSPGKNHWAFQPVWAISYFPAYGYNTDLKVMYDFNLKNKKTNTTSGRAFHIDYALGWGFGNGLVAGVGGYAFQQVTNDSGPNSAQGKASAFGLGPSVRYANDKGLLVALKWQKDLIVTNRPAGSQLFLKVALPF</sequence>
<dbReference type="Proteomes" id="UP000222366">
    <property type="component" value="Unassembled WGS sequence"/>
</dbReference>
<gene>
    <name evidence="1" type="ORF">Xsto_01789</name>
</gene>
<evidence type="ECO:0008006" key="3">
    <source>
        <dbReference type="Google" id="ProtNLM"/>
    </source>
</evidence>
<dbReference type="RefSeq" id="WP_244590363.1">
    <property type="nucleotide sequence ID" value="NZ_CAWNRH010000046.1"/>
</dbReference>
<protein>
    <recommendedName>
        <fullName evidence="3">Phenol degradation protein meta</fullName>
    </recommendedName>
</protein>
<reference evidence="1 2" key="1">
    <citation type="journal article" date="2017" name="Nat. Microbiol.">
        <title>Natural product diversity associated with the nematode symbionts Photorhabdus and Xenorhabdus.</title>
        <authorList>
            <person name="Tobias N.J."/>
            <person name="Wolff H."/>
            <person name="Djahanschiri B."/>
            <person name="Grundmann F."/>
            <person name="Kronenwerth M."/>
            <person name="Shi Y.M."/>
            <person name="Simonyi S."/>
            <person name="Grun P."/>
            <person name="Shapiro-Ilan D."/>
            <person name="Pidot S.J."/>
            <person name="Stinear T.P."/>
            <person name="Ebersberger I."/>
            <person name="Bode H.B."/>
        </authorList>
    </citation>
    <scope>NUCLEOTIDE SEQUENCE [LARGE SCALE GENOMIC DNA]</scope>
    <source>
        <strain evidence="1 2">DSM 17904</strain>
    </source>
</reference>
<name>A0A2D0KQD0_9GAMM</name>
<accession>A0A2D0KQD0</accession>
<keyword evidence="2" id="KW-1185">Reference proteome</keyword>
<evidence type="ECO:0000313" key="2">
    <source>
        <dbReference type="Proteomes" id="UP000222366"/>
    </source>
</evidence>
<comment type="caution">
    <text evidence="1">The sequence shown here is derived from an EMBL/GenBank/DDBJ whole genome shotgun (WGS) entry which is preliminary data.</text>
</comment>
<dbReference type="InterPro" id="IPR025737">
    <property type="entry name" value="FApF"/>
</dbReference>
<evidence type="ECO:0000313" key="1">
    <source>
        <dbReference type="EMBL" id="PHM65640.1"/>
    </source>
</evidence>
<dbReference type="EMBL" id="NJAJ01000014">
    <property type="protein sequence ID" value="PHM65640.1"/>
    <property type="molecule type" value="Genomic_DNA"/>
</dbReference>